<proteinExistence type="predicted"/>
<keyword evidence="1" id="KW-1133">Transmembrane helix</keyword>
<dbReference type="OrthoDB" id="2965169at2"/>
<keyword evidence="1" id="KW-0812">Transmembrane</keyword>
<feature type="transmembrane region" description="Helical" evidence="1">
    <location>
        <begin position="101"/>
        <end position="123"/>
    </location>
</feature>
<feature type="transmembrane region" description="Helical" evidence="1">
    <location>
        <begin position="160"/>
        <end position="183"/>
    </location>
</feature>
<dbReference type="InterPro" id="IPR014617">
    <property type="entry name" value="YphA_Bacsu"/>
</dbReference>
<feature type="transmembrane region" description="Helical" evidence="1">
    <location>
        <begin position="33"/>
        <end position="62"/>
    </location>
</feature>
<evidence type="ECO:0000256" key="1">
    <source>
        <dbReference type="SAM" id="Phobius"/>
    </source>
</evidence>
<evidence type="ECO:0000313" key="3">
    <source>
        <dbReference type="Proteomes" id="UP000448867"/>
    </source>
</evidence>
<dbReference type="EMBL" id="WKKI01000002">
    <property type="protein sequence ID" value="MRX71015.1"/>
    <property type="molecule type" value="Genomic_DNA"/>
</dbReference>
<comment type="caution">
    <text evidence="2">The sequence shown here is derived from an EMBL/GenBank/DDBJ whole genome shotgun (WGS) entry which is preliminary data.</text>
</comment>
<dbReference type="PIRSF" id="PIRSF036710">
    <property type="entry name" value="YphA_Bacsu"/>
    <property type="match status" value="1"/>
</dbReference>
<name>A0A7X2LW26_9BACI</name>
<feature type="transmembrane region" description="Helical" evidence="1">
    <location>
        <begin position="5"/>
        <end position="21"/>
    </location>
</feature>
<dbReference type="Proteomes" id="UP000448867">
    <property type="component" value="Unassembled WGS sequence"/>
</dbReference>
<accession>A0A7X2LW26</accession>
<dbReference type="AlphaFoldDB" id="A0A7X2LW26"/>
<reference evidence="2 3" key="1">
    <citation type="submission" date="2019-11" db="EMBL/GenBank/DDBJ databases">
        <title>Bacillus lacus genome.</title>
        <authorList>
            <person name="Allen C.J."/>
            <person name="Newman J.D."/>
        </authorList>
    </citation>
    <scope>NUCLEOTIDE SEQUENCE [LARGE SCALE GENOMIC DNA]</scope>
    <source>
        <strain evidence="2 3">KCTC 33946</strain>
    </source>
</reference>
<evidence type="ECO:0000313" key="2">
    <source>
        <dbReference type="EMBL" id="MRX71015.1"/>
    </source>
</evidence>
<dbReference type="Pfam" id="PF24124">
    <property type="entry name" value="YphA"/>
    <property type="match status" value="1"/>
</dbReference>
<feature type="transmembrane region" description="Helical" evidence="1">
    <location>
        <begin position="74"/>
        <end position="95"/>
    </location>
</feature>
<sequence>MEGILFLWLAWGYWLYCTFLMQKNKARTLQSAAVLTIIICSSLSLQLGAFHVTGALLLIWIISMISASAGGLHYTLTFPALVLALTLASSGLRLFELCDPVWFVVSGVQLASAIAAVCSNYFGKSLQEKLSVYGMSMIQGEVLYSLLIHRLNPEGVIGSLAFLDPFFAGGAFIVLWSAFNIYVVNMESWLERTWKEREG</sequence>
<gene>
    <name evidence="2" type="ORF">GJU40_02380</name>
</gene>
<dbReference type="RefSeq" id="WP_154306136.1">
    <property type="nucleotide sequence ID" value="NZ_WKKI01000002.1"/>
</dbReference>
<organism evidence="2 3">
    <name type="scientific">Metabacillus lacus</name>
    <dbReference type="NCBI Taxonomy" id="1983721"/>
    <lineage>
        <taxon>Bacteria</taxon>
        <taxon>Bacillati</taxon>
        <taxon>Bacillota</taxon>
        <taxon>Bacilli</taxon>
        <taxon>Bacillales</taxon>
        <taxon>Bacillaceae</taxon>
        <taxon>Metabacillus</taxon>
    </lineage>
</organism>
<protein>
    <submittedName>
        <fullName evidence="2">Uncharacterized protein</fullName>
    </submittedName>
</protein>
<keyword evidence="1" id="KW-0472">Membrane</keyword>
<keyword evidence="3" id="KW-1185">Reference proteome</keyword>